<evidence type="ECO:0000256" key="1">
    <source>
        <dbReference type="SAM" id="Coils"/>
    </source>
</evidence>
<evidence type="ECO:0000313" key="2">
    <source>
        <dbReference type="EMBL" id="MBE6058847.1"/>
    </source>
</evidence>
<organism evidence="2 3">
    <name type="scientific">Clostridium sulfidigenes</name>
    <dbReference type="NCBI Taxonomy" id="318464"/>
    <lineage>
        <taxon>Bacteria</taxon>
        <taxon>Bacillati</taxon>
        <taxon>Bacillota</taxon>
        <taxon>Clostridia</taxon>
        <taxon>Eubacteriales</taxon>
        <taxon>Clostridiaceae</taxon>
        <taxon>Clostridium</taxon>
    </lineage>
</organism>
<dbReference type="AlphaFoldDB" id="A0A927W1Q6"/>
<proteinExistence type="predicted"/>
<reference evidence="2" key="1">
    <citation type="submission" date="2019-04" db="EMBL/GenBank/DDBJ databases">
        <title>Evolution of Biomass-Degrading Anaerobic Consortia Revealed by Metagenomics.</title>
        <authorList>
            <person name="Peng X."/>
        </authorList>
    </citation>
    <scope>NUCLEOTIDE SEQUENCE</scope>
    <source>
        <strain evidence="2">SIG254</strain>
    </source>
</reference>
<name>A0A927W1Q6_9CLOT</name>
<protein>
    <submittedName>
        <fullName evidence="2">Uncharacterized protein</fullName>
    </submittedName>
</protein>
<feature type="coiled-coil region" evidence="1">
    <location>
        <begin position="371"/>
        <end position="475"/>
    </location>
</feature>
<dbReference type="EMBL" id="SVCM01000018">
    <property type="protein sequence ID" value="MBE6058847.1"/>
    <property type="molecule type" value="Genomic_DNA"/>
</dbReference>
<gene>
    <name evidence="2" type="ORF">E7215_01540</name>
</gene>
<sequence>MTNENYDCFLVKQQDGKLLKFSYDSEQGIYYQILMKREWSENISVYKDSFKYFYVLEDWNGEVHVFCQNICGNLILCTLGNKGWKYNTLLYMKHDIITPVQIKAFFYLKDIHLLYSIIDKYTYSEVLMHQVYNRKVTWTNPQIISNLEYYVRFPYSICKDSTLNIVIVNTMLGGGYQLASRSFHINEGRWGKEEIIHTSLLPYIDFAFCVERNRNHYLFIEQDDQVNRVIYHYKEIGVNKNIILFEHVDINSCLLMLYNEILWALWICDNKLYGCFSKDYGQNFSNYKIYKLFDNILPKKVVYQEYLENNNNNFFINEIYVMNLNGDIQLFLHEILDTSEESKLQKNKSLLKKNERLNLKKKNSKIYFEKIEIIKKEKVELQLKLNKAYEELKALSEDIKHEKSQVSNLKYKFYSEKEKLKSYINDNDMLRRRNSFLEQKILLSDNEKILTEKKLAEKEKENEKLKQQMTHECIENLSDSEEDKIKDKNNIPKHVRFSLIKWLFDDEL</sequence>
<comment type="caution">
    <text evidence="2">The sequence shown here is derived from an EMBL/GenBank/DDBJ whole genome shotgun (WGS) entry which is preliminary data.</text>
</comment>
<evidence type="ECO:0000313" key="3">
    <source>
        <dbReference type="Proteomes" id="UP000768462"/>
    </source>
</evidence>
<keyword evidence="1" id="KW-0175">Coiled coil</keyword>
<dbReference type="Proteomes" id="UP000768462">
    <property type="component" value="Unassembled WGS sequence"/>
</dbReference>
<accession>A0A927W1Q6</accession>